<evidence type="ECO:0000256" key="1">
    <source>
        <dbReference type="SAM" id="MobiDB-lite"/>
    </source>
</evidence>
<name>A0A9N9AHI2_9GLOM</name>
<sequence>MTTKNLDALQKDPSAGYLSSDSSSKERDNKDDKDSSKIISHKLRPVDVQRHQLDRLLSRIDKPVTIPEIQDKPKLKPPKDIVRNVQGSSAGAGSGEFHVYRAHRRREYTRQKIIDEEARNMKIRMSRIEASMMKQMNVGLEELFLSAWCLFTCDLNYSSFGLNIPIG</sequence>
<accession>A0A9N9AHI2</accession>
<dbReference type="GO" id="GO:0003725">
    <property type="term" value="F:double-stranded RNA binding"/>
    <property type="evidence" value="ECO:0007669"/>
    <property type="project" value="InterPro"/>
</dbReference>
<reference evidence="2" key="1">
    <citation type="submission" date="2021-06" db="EMBL/GenBank/DDBJ databases">
        <authorList>
            <person name="Kallberg Y."/>
            <person name="Tangrot J."/>
            <person name="Rosling A."/>
        </authorList>
    </citation>
    <scope>NUCLEOTIDE SEQUENCE</scope>
    <source>
        <strain evidence="2">MT106</strain>
    </source>
</reference>
<protein>
    <submittedName>
        <fullName evidence="2">4437_t:CDS:1</fullName>
    </submittedName>
</protein>
<dbReference type="Proteomes" id="UP000789831">
    <property type="component" value="Unassembled WGS sequence"/>
</dbReference>
<dbReference type="PANTHER" id="PTHR13507">
    <property type="entry name" value="PRKR-INTERACTING PROTEIN 1"/>
    <property type="match status" value="1"/>
</dbReference>
<dbReference type="GO" id="GO:0004860">
    <property type="term" value="F:protein kinase inhibitor activity"/>
    <property type="evidence" value="ECO:0007669"/>
    <property type="project" value="TreeGrafter"/>
</dbReference>
<dbReference type="InterPro" id="IPR009548">
    <property type="entry name" value="Prkrip1"/>
</dbReference>
<comment type="caution">
    <text evidence="2">The sequence shown here is derived from an EMBL/GenBank/DDBJ whole genome shotgun (WGS) entry which is preliminary data.</text>
</comment>
<proteinExistence type="predicted"/>
<evidence type="ECO:0000313" key="3">
    <source>
        <dbReference type="Proteomes" id="UP000789831"/>
    </source>
</evidence>
<dbReference type="EMBL" id="CAJVPL010000796">
    <property type="protein sequence ID" value="CAG8530481.1"/>
    <property type="molecule type" value="Genomic_DNA"/>
</dbReference>
<feature type="region of interest" description="Disordered" evidence="1">
    <location>
        <begin position="1"/>
        <end position="43"/>
    </location>
</feature>
<dbReference type="Pfam" id="PF06658">
    <property type="entry name" value="DUF1168"/>
    <property type="match status" value="1"/>
</dbReference>
<gene>
    <name evidence="2" type="ORF">AGERDE_LOCUS5686</name>
</gene>
<dbReference type="GO" id="GO:0005730">
    <property type="term" value="C:nucleolus"/>
    <property type="evidence" value="ECO:0007669"/>
    <property type="project" value="TreeGrafter"/>
</dbReference>
<evidence type="ECO:0000313" key="2">
    <source>
        <dbReference type="EMBL" id="CAG8530481.1"/>
    </source>
</evidence>
<organism evidence="2 3">
    <name type="scientific">Ambispora gerdemannii</name>
    <dbReference type="NCBI Taxonomy" id="144530"/>
    <lineage>
        <taxon>Eukaryota</taxon>
        <taxon>Fungi</taxon>
        <taxon>Fungi incertae sedis</taxon>
        <taxon>Mucoromycota</taxon>
        <taxon>Glomeromycotina</taxon>
        <taxon>Glomeromycetes</taxon>
        <taxon>Archaeosporales</taxon>
        <taxon>Ambisporaceae</taxon>
        <taxon>Ambispora</taxon>
    </lineage>
</organism>
<feature type="compositionally biased region" description="Basic and acidic residues" evidence="1">
    <location>
        <begin position="23"/>
        <end position="36"/>
    </location>
</feature>
<dbReference type="AlphaFoldDB" id="A0A9N9AHI2"/>
<dbReference type="PANTHER" id="PTHR13507:SF0">
    <property type="entry name" value="PRKR-INTERACTING PROTEIN 1"/>
    <property type="match status" value="1"/>
</dbReference>
<dbReference type="OrthoDB" id="10067079at2759"/>
<dbReference type="GO" id="GO:0019901">
    <property type="term" value="F:protein kinase binding"/>
    <property type="evidence" value="ECO:0007669"/>
    <property type="project" value="TreeGrafter"/>
</dbReference>
<keyword evidence="3" id="KW-1185">Reference proteome</keyword>